<sequence>MSRIISFLLLISIFISTIVVISFCHWLIVWVAIEVGTFSVIPILFLSNTARSVEASLKYFLVNVISAIILLMGSINILCTSGDWGMGLNSFSISGTSVIVIALLIKLGVAPFHLWFPEVIQGVGFLQGFLLSTWQKISPLYIMFVVNAEIKSEMLLIVGVSSVLISGWGGLNQTQTRKILSFSSIGFMGWLIVSLYYSPSLCLILFILYIPVSGVLFFLFYYLNLLSLAGIYKVGYFSWFVFFVICGTISLGGLPPFGGFLIKFLPIYIISVNGGYLTLGLLIFGTLLSLFYYLRLTFNLGLLLFPVSVGFLVNYRSSNSIPLSLSIFSGWFLSISLFSLLLLGVFWVFV</sequence>
<evidence type="ECO:0000256" key="14">
    <source>
        <dbReference type="ARBA" id="ARBA00023128"/>
    </source>
</evidence>
<comment type="subcellular location">
    <subcellularLocation>
        <location evidence="1 17">Mitochondrion inner membrane</location>
        <topology evidence="1 17">Multi-pass membrane protein</topology>
    </subcellularLocation>
</comment>
<evidence type="ECO:0000256" key="8">
    <source>
        <dbReference type="ARBA" id="ARBA00022792"/>
    </source>
</evidence>
<organism evidence="19">
    <name type="scientific">Chiridota heheva</name>
    <dbReference type="NCBI Taxonomy" id="2743191"/>
    <lineage>
        <taxon>Eukaryota</taxon>
        <taxon>Metazoa</taxon>
        <taxon>Echinodermata</taxon>
        <taxon>Eleutherozoa</taxon>
        <taxon>Echinozoa</taxon>
        <taxon>Holothuroidea</taxon>
        <taxon>Apodacea</taxon>
        <taxon>Apodida</taxon>
        <taxon>Chiridotidae</taxon>
        <taxon>Chiridota</taxon>
    </lineage>
</organism>
<evidence type="ECO:0000256" key="15">
    <source>
        <dbReference type="ARBA" id="ARBA00023136"/>
    </source>
</evidence>
<keyword evidence="12 17" id="KW-0520">NAD</keyword>
<feature type="transmembrane region" description="Helical" evidence="17">
    <location>
        <begin position="154"/>
        <end position="172"/>
    </location>
</feature>
<feature type="transmembrane region" description="Helical" evidence="17">
    <location>
        <begin position="29"/>
        <end position="47"/>
    </location>
</feature>
<dbReference type="InterPro" id="IPR003917">
    <property type="entry name" value="NADH_UbQ_OxRdtase_chain2"/>
</dbReference>
<evidence type="ECO:0000256" key="1">
    <source>
        <dbReference type="ARBA" id="ARBA00004448"/>
    </source>
</evidence>
<keyword evidence="7 17" id="KW-0812">Transmembrane</keyword>
<feature type="transmembrane region" description="Helical" evidence="17">
    <location>
        <begin position="7"/>
        <end position="23"/>
    </location>
</feature>
<keyword evidence="11 17" id="KW-1133">Transmembrane helix</keyword>
<keyword evidence="6 17" id="KW-0679">Respiratory chain</keyword>
<proteinExistence type="inferred from homology"/>
<feature type="transmembrane region" description="Helical" evidence="17">
    <location>
        <begin position="327"/>
        <end position="349"/>
    </location>
</feature>
<evidence type="ECO:0000259" key="18">
    <source>
        <dbReference type="Pfam" id="PF00361"/>
    </source>
</evidence>
<keyword evidence="5" id="KW-0813">Transport</keyword>
<keyword evidence="15 17" id="KW-0472">Membrane</keyword>
<comment type="function">
    <text evidence="17">Core subunit of the mitochondrial membrane respiratory chain NADH dehydrogenase (Complex I) which catalyzes electron transfer from NADH through the respiratory chain, using ubiquinone as an electron acceptor. Essential for the catalytic activity and assembly of complex I.</text>
</comment>
<feature type="transmembrane region" description="Helical" evidence="17">
    <location>
        <begin position="112"/>
        <end position="134"/>
    </location>
</feature>
<feature type="transmembrane region" description="Helical" evidence="17">
    <location>
        <begin position="260"/>
        <end position="284"/>
    </location>
</feature>
<feature type="transmembrane region" description="Helical" evidence="17">
    <location>
        <begin position="296"/>
        <end position="315"/>
    </location>
</feature>
<keyword evidence="8 17" id="KW-0999">Mitochondrion inner membrane</keyword>
<accession>A0A8E5JZF2</accession>
<evidence type="ECO:0000256" key="17">
    <source>
        <dbReference type="RuleBase" id="RU003403"/>
    </source>
</evidence>
<feature type="domain" description="NADH:quinone oxidoreductase/Mrp antiporter transmembrane" evidence="18">
    <location>
        <begin position="25"/>
        <end position="288"/>
    </location>
</feature>
<feature type="transmembrane region" description="Helical" evidence="17">
    <location>
        <begin position="84"/>
        <end position="105"/>
    </location>
</feature>
<dbReference type="EMBL" id="MW357261">
    <property type="protein sequence ID" value="QVD42794.1"/>
    <property type="molecule type" value="Genomic_DNA"/>
</dbReference>
<evidence type="ECO:0000256" key="4">
    <source>
        <dbReference type="ARBA" id="ARBA00021008"/>
    </source>
</evidence>
<reference evidence="19" key="2">
    <citation type="journal article" name="Comp. Biochem. Physiol. Part D Genomics Proteomics">
        <title>The first two complete mitogenomes of the order Apodida from deep-sea chemoautotrophic environments: New insights into the gene rearrangement, origin and evolution of the deep-sea sea cucumbers.</title>
        <authorList>
            <person name="Sun S."/>
            <person name="Sha Z."/>
            <person name="Xiao N."/>
        </authorList>
    </citation>
    <scope>NUCLEOTIDE SEQUENCE</scope>
</reference>
<evidence type="ECO:0000256" key="9">
    <source>
        <dbReference type="ARBA" id="ARBA00022967"/>
    </source>
</evidence>
<dbReference type="GO" id="GO:0005743">
    <property type="term" value="C:mitochondrial inner membrane"/>
    <property type="evidence" value="ECO:0007669"/>
    <property type="project" value="UniProtKB-SubCell"/>
</dbReference>
<evidence type="ECO:0000256" key="7">
    <source>
        <dbReference type="ARBA" id="ARBA00022692"/>
    </source>
</evidence>
<dbReference type="PRINTS" id="PR01436">
    <property type="entry name" value="NADHDHGNASE2"/>
</dbReference>
<evidence type="ECO:0000256" key="10">
    <source>
        <dbReference type="ARBA" id="ARBA00022982"/>
    </source>
</evidence>
<dbReference type="Pfam" id="PF00361">
    <property type="entry name" value="Proton_antipo_M"/>
    <property type="match status" value="1"/>
</dbReference>
<evidence type="ECO:0000256" key="13">
    <source>
        <dbReference type="ARBA" id="ARBA00023075"/>
    </source>
</evidence>
<dbReference type="AlphaFoldDB" id="A0A8E5JZF2"/>
<feature type="transmembrane region" description="Helical" evidence="17">
    <location>
        <begin position="59"/>
        <end position="78"/>
    </location>
</feature>
<dbReference type="InterPro" id="IPR050175">
    <property type="entry name" value="Complex_I_Subunit_2"/>
</dbReference>
<evidence type="ECO:0000256" key="16">
    <source>
        <dbReference type="ARBA" id="ARBA00049551"/>
    </source>
</evidence>
<keyword evidence="9 17" id="KW-1278">Translocase</keyword>
<name>A0A8E5JZF2_9ECHN</name>
<evidence type="ECO:0000256" key="2">
    <source>
        <dbReference type="ARBA" id="ARBA00007012"/>
    </source>
</evidence>
<geneLocation type="mitochondrion" evidence="19"/>
<evidence type="ECO:0000256" key="11">
    <source>
        <dbReference type="ARBA" id="ARBA00022989"/>
    </source>
</evidence>
<dbReference type="InterPro" id="IPR001750">
    <property type="entry name" value="ND/Mrp_TM"/>
</dbReference>
<evidence type="ECO:0000313" key="19">
    <source>
        <dbReference type="EMBL" id="QVD42794.1"/>
    </source>
</evidence>
<keyword evidence="10 17" id="KW-0249">Electron transport</keyword>
<dbReference type="GO" id="GO:0006120">
    <property type="term" value="P:mitochondrial electron transport, NADH to ubiquinone"/>
    <property type="evidence" value="ECO:0007669"/>
    <property type="project" value="InterPro"/>
</dbReference>
<dbReference type="PANTHER" id="PTHR46552">
    <property type="entry name" value="NADH-UBIQUINONE OXIDOREDUCTASE CHAIN 2"/>
    <property type="match status" value="1"/>
</dbReference>
<reference evidence="19" key="1">
    <citation type="submission" date="2020-12" db="EMBL/GenBank/DDBJ databases">
        <authorList>
            <person name="Sun S.E."/>
            <person name="Sha Z."/>
            <person name="Xiao N."/>
        </authorList>
    </citation>
    <scope>NUCLEOTIDE SEQUENCE</scope>
</reference>
<comment type="catalytic activity">
    <reaction evidence="16 17">
        <text>a ubiquinone + NADH + 5 H(+)(in) = a ubiquinol + NAD(+) + 4 H(+)(out)</text>
        <dbReference type="Rhea" id="RHEA:29091"/>
        <dbReference type="Rhea" id="RHEA-COMP:9565"/>
        <dbReference type="Rhea" id="RHEA-COMP:9566"/>
        <dbReference type="ChEBI" id="CHEBI:15378"/>
        <dbReference type="ChEBI" id="CHEBI:16389"/>
        <dbReference type="ChEBI" id="CHEBI:17976"/>
        <dbReference type="ChEBI" id="CHEBI:57540"/>
        <dbReference type="ChEBI" id="CHEBI:57945"/>
        <dbReference type="EC" id="7.1.1.2"/>
    </reaction>
</comment>
<feature type="transmembrane region" description="Helical" evidence="17">
    <location>
        <begin position="179"/>
        <end position="197"/>
    </location>
</feature>
<keyword evidence="14 17" id="KW-0496">Mitochondrion</keyword>
<keyword evidence="13 17" id="KW-0830">Ubiquinone</keyword>
<evidence type="ECO:0000256" key="12">
    <source>
        <dbReference type="ARBA" id="ARBA00023027"/>
    </source>
</evidence>
<feature type="transmembrane region" description="Helical" evidence="17">
    <location>
        <begin position="234"/>
        <end position="254"/>
    </location>
</feature>
<gene>
    <name evidence="19" type="primary">nad2</name>
</gene>
<evidence type="ECO:0000256" key="5">
    <source>
        <dbReference type="ARBA" id="ARBA00022448"/>
    </source>
</evidence>
<dbReference type="PANTHER" id="PTHR46552:SF1">
    <property type="entry name" value="NADH-UBIQUINONE OXIDOREDUCTASE CHAIN 2"/>
    <property type="match status" value="1"/>
</dbReference>
<dbReference type="EC" id="7.1.1.2" evidence="3 17"/>
<evidence type="ECO:0000256" key="3">
    <source>
        <dbReference type="ARBA" id="ARBA00012944"/>
    </source>
</evidence>
<protein>
    <recommendedName>
        <fullName evidence="4 17">NADH-ubiquinone oxidoreductase chain 2</fullName>
        <ecNumber evidence="3 17">7.1.1.2</ecNumber>
    </recommendedName>
</protein>
<feature type="transmembrane region" description="Helical" evidence="17">
    <location>
        <begin position="203"/>
        <end position="222"/>
    </location>
</feature>
<dbReference type="GO" id="GO:0008137">
    <property type="term" value="F:NADH dehydrogenase (ubiquinone) activity"/>
    <property type="evidence" value="ECO:0007669"/>
    <property type="project" value="UniProtKB-EC"/>
</dbReference>
<evidence type="ECO:0000256" key="6">
    <source>
        <dbReference type="ARBA" id="ARBA00022660"/>
    </source>
</evidence>
<comment type="similarity">
    <text evidence="2 17">Belongs to the complex I subunit 2 family.</text>
</comment>